<dbReference type="PANTHER" id="PTHR48111">
    <property type="entry name" value="REGULATOR OF RPOS"/>
    <property type="match status" value="1"/>
</dbReference>
<dbReference type="SMART" id="SM00850">
    <property type="entry name" value="LytTR"/>
    <property type="match status" value="1"/>
</dbReference>
<dbReference type="InterPro" id="IPR011006">
    <property type="entry name" value="CheY-like_superfamily"/>
</dbReference>
<proteinExistence type="predicted"/>
<dbReference type="PROSITE" id="PS50110">
    <property type="entry name" value="RESPONSE_REGULATORY"/>
    <property type="match status" value="1"/>
</dbReference>
<dbReference type="InterPro" id="IPR039420">
    <property type="entry name" value="WalR-like"/>
</dbReference>
<keyword evidence="6" id="KW-1185">Reference proteome</keyword>
<dbReference type="GO" id="GO:0005829">
    <property type="term" value="C:cytosol"/>
    <property type="evidence" value="ECO:0007669"/>
    <property type="project" value="TreeGrafter"/>
</dbReference>
<name>A0A7K1S6H2_9BACT</name>
<reference evidence="5 6" key="1">
    <citation type="submission" date="2019-12" db="EMBL/GenBank/DDBJ databases">
        <title>Spirosoma sp. HMF4905 genome sequencing and assembly.</title>
        <authorList>
            <person name="Kang H."/>
            <person name="Cha I."/>
            <person name="Kim H."/>
            <person name="Joh K."/>
        </authorList>
    </citation>
    <scope>NUCLEOTIDE SEQUENCE [LARGE SCALE GENOMIC DNA]</scope>
    <source>
        <strain evidence="5 6">HMF4905</strain>
    </source>
</reference>
<dbReference type="PANTHER" id="PTHR48111:SF17">
    <property type="entry name" value="TRANSCRIPTIONAL REGULATORY PROTEIN YPDB"/>
    <property type="match status" value="1"/>
</dbReference>
<dbReference type="SMART" id="SM00448">
    <property type="entry name" value="REC"/>
    <property type="match status" value="1"/>
</dbReference>
<feature type="modified residue" description="4-aspartylphosphate" evidence="2">
    <location>
        <position position="55"/>
    </location>
</feature>
<gene>
    <name evidence="5" type="ORF">GO755_05065</name>
</gene>
<comment type="caution">
    <text evidence="5">The sequence shown here is derived from an EMBL/GenBank/DDBJ whole genome shotgun (WGS) entry which is preliminary data.</text>
</comment>
<dbReference type="Pfam" id="PF04397">
    <property type="entry name" value="LytTR"/>
    <property type="match status" value="1"/>
</dbReference>
<dbReference type="Proteomes" id="UP000436006">
    <property type="component" value="Unassembled WGS sequence"/>
</dbReference>
<dbReference type="GO" id="GO:0006355">
    <property type="term" value="P:regulation of DNA-templated transcription"/>
    <property type="evidence" value="ECO:0007669"/>
    <property type="project" value="TreeGrafter"/>
</dbReference>
<evidence type="ECO:0000313" key="5">
    <source>
        <dbReference type="EMBL" id="MVM29394.1"/>
    </source>
</evidence>
<keyword evidence="1" id="KW-0238">DNA-binding</keyword>
<feature type="domain" description="Response regulatory" evidence="3">
    <location>
        <begin position="4"/>
        <end position="115"/>
    </location>
</feature>
<evidence type="ECO:0000256" key="1">
    <source>
        <dbReference type="ARBA" id="ARBA00023125"/>
    </source>
</evidence>
<dbReference type="Pfam" id="PF00072">
    <property type="entry name" value="Response_reg"/>
    <property type="match status" value="1"/>
</dbReference>
<dbReference type="PROSITE" id="PS50930">
    <property type="entry name" value="HTH_LYTTR"/>
    <property type="match status" value="1"/>
</dbReference>
<dbReference type="GO" id="GO:0000976">
    <property type="term" value="F:transcription cis-regulatory region binding"/>
    <property type="evidence" value="ECO:0007669"/>
    <property type="project" value="TreeGrafter"/>
</dbReference>
<dbReference type="Gene3D" id="3.40.50.2300">
    <property type="match status" value="1"/>
</dbReference>
<evidence type="ECO:0000259" key="3">
    <source>
        <dbReference type="PROSITE" id="PS50110"/>
    </source>
</evidence>
<dbReference type="EMBL" id="WPIN01000002">
    <property type="protein sequence ID" value="MVM29394.1"/>
    <property type="molecule type" value="Genomic_DNA"/>
</dbReference>
<dbReference type="InterPro" id="IPR001789">
    <property type="entry name" value="Sig_transdc_resp-reg_receiver"/>
</dbReference>
<evidence type="ECO:0000313" key="6">
    <source>
        <dbReference type="Proteomes" id="UP000436006"/>
    </source>
</evidence>
<evidence type="ECO:0000256" key="2">
    <source>
        <dbReference type="PROSITE-ProRule" id="PRU00169"/>
    </source>
</evidence>
<evidence type="ECO:0000259" key="4">
    <source>
        <dbReference type="PROSITE" id="PS50930"/>
    </source>
</evidence>
<feature type="domain" description="HTH LytTR-type" evidence="4">
    <location>
        <begin position="135"/>
        <end position="233"/>
    </location>
</feature>
<dbReference type="Gene3D" id="2.40.50.1020">
    <property type="entry name" value="LytTr DNA-binding domain"/>
    <property type="match status" value="1"/>
</dbReference>
<keyword evidence="2" id="KW-0597">Phosphoprotein</keyword>
<dbReference type="GO" id="GO:0000156">
    <property type="term" value="F:phosphorelay response regulator activity"/>
    <property type="evidence" value="ECO:0007669"/>
    <property type="project" value="TreeGrafter"/>
</dbReference>
<sequence length="233" mass="26323">MSYRCLIVDDEPLARELLVQFIEQLPSLILVDNCADAFAGLKVLHTQPIDILFTDIKMPRLSGIELVKALTRPPRIILTTAYADFALDGFEVGAIDYLVKPFSFPRFIRAVDRALGRPPSVESDSQTLIQPPTFLFLKVDRNIVKVSLTDVLYWQAYGNYVRAYFRDGQTLLVTETMVHLEKLLPVNQFVRIHKSYIVALAGVTQYQTNSLSVGSVSIPIGDLYRKQFIEAIN</sequence>
<dbReference type="AlphaFoldDB" id="A0A7K1S6H2"/>
<dbReference type="InterPro" id="IPR007492">
    <property type="entry name" value="LytTR_DNA-bd_dom"/>
</dbReference>
<protein>
    <submittedName>
        <fullName evidence="5">Response regulator</fullName>
    </submittedName>
</protein>
<accession>A0A7K1S6H2</accession>
<dbReference type="GO" id="GO:0032993">
    <property type="term" value="C:protein-DNA complex"/>
    <property type="evidence" value="ECO:0007669"/>
    <property type="project" value="TreeGrafter"/>
</dbReference>
<dbReference type="SUPFAM" id="SSF52172">
    <property type="entry name" value="CheY-like"/>
    <property type="match status" value="1"/>
</dbReference>
<dbReference type="RefSeq" id="WP_157583667.1">
    <property type="nucleotide sequence ID" value="NZ_WPIN01000002.1"/>
</dbReference>
<organism evidence="5 6">
    <name type="scientific">Spirosoma arboris</name>
    <dbReference type="NCBI Taxonomy" id="2682092"/>
    <lineage>
        <taxon>Bacteria</taxon>
        <taxon>Pseudomonadati</taxon>
        <taxon>Bacteroidota</taxon>
        <taxon>Cytophagia</taxon>
        <taxon>Cytophagales</taxon>
        <taxon>Cytophagaceae</taxon>
        <taxon>Spirosoma</taxon>
    </lineage>
</organism>